<dbReference type="AlphaFoldDB" id="A0A6A6IGV1"/>
<dbReference type="RefSeq" id="XP_033684818.1">
    <property type="nucleotide sequence ID" value="XM_033821628.1"/>
</dbReference>
<keyword evidence="2" id="KW-1185">Reference proteome</keyword>
<accession>A0A6A6IGV1</accession>
<organism evidence="1 2">
    <name type="scientific">Trematosphaeria pertusa</name>
    <dbReference type="NCBI Taxonomy" id="390896"/>
    <lineage>
        <taxon>Eukaryota</taxon>
        <taxon>Fungi</taxon>
        <taxon>Dikarya</taxon>
        <taxon>Ascomycota</taxon>
        <taxon>Pezizomycotina</taxon>
        <taxon>Dothideomycetes</taxon>
        <taxon>Pleosporomycetidae</taxon>
        <taxon>Pleosporales</taxon>
        <taxon>Massarineae</taxon>
        <taxon>Trematosphaeriaceae</taxon>
        <taxon>Trematosphaeria</taxon>
    </lineage>
</organism>
<dbReference type="Proteomes" id="UP000800094">
    <property type="component" value="Unassembled WGS sequence"/>
</dbReference>
<dbReference type="EMBL" id="ML987194">
    <property type="protein sequence ID" value="KAF2249814.1"/>
    <property type="molecule type" value="Genomic_DNA"/>
</dbReference>
<dbReference type="GeneID" id="54574958"/>
<protein>
    <submittedName>
        <fullName evidence="1">Uncharacterized protein</fullName>
    </submittedName>
</protein>
<evidence type="ECO:0000313" key="2">
    <source>
        <dbReference type="Proteomes" id="UP000800094"/>
    </source>
</evidence>
<reference evidence="1" key="1">
    <citation type="journal article" date="2020" name="Stud. Mycol.">
        <title>101 Dothideomycetes genomes: a test case for predicting lifestyles and emergence of pathogens.</title>
        <authorList>
            <person name="Haridas S."/>
            <person name="Albert R."/>
            <person name="Binder M."/>
            <person name="Bloem J."/>
            <person name="Labutti K."/>
            <person name="Salamov A."/>
            <person name="Andreopoulos B."/>
            <person name="Baker S."/>
            <person name="Barry K."/>
            <person name="Bills G."/>
            <person name="Bluhm B."/>
            <person name="Cannon C."/>
            <person name="Castanera R."/>
            <person name="Culley D."/>
            <person name="Daum C."/>
            <person name="Ezra D."/>
            <person name="Gonzalez J."/>
            <person name="Henrissat B."/>
            <person name="Kuo A."/>
            <person name="Liang C."/>
            <person name="Lipzen A."/>
            <person name="Lutzoni F."/>
            <person name="Magnuson J."/>
            <person name="Mondo S."/>
            <person name="Nolan M."/>
            <person name="Ohm R."/>
            <person name="Pangilinan J."/>
            <person name="Park H.-J."/>
            <person name="Ramirez L."/>
            <person name="Alfaro M."/>
            <person name="Sun H."/>
            <person name="Tritt A."/>
            <person name="Yoshinaga Y."/>
            <person name="Zwiers L.-H."/>
            <person name="Turgeon B."/>
            <person name="Goodwin S."/>
            <person name="Spatafora J."/>
            <person name="Crous P."/>
            <person name="Grigoriev I."/>
        </authorList>
    </citation>
    <scope>NUCLEOTIDE SEQUENCE</scope>
    <source>
        <strain evidence="1">CBS 122368</strain>
    </source>
</reference>
<gene>
    <name evidence="1" type="ORF">BU26DRAFT_290174</name>
</gene>
<proteinExistence type="predicted"/>
<sequence>MLRPNTSPRESCLGKSYRGACQQALQETNGILSTSLLSFGLRKGALPFSSDSESTRKYGIDMLLSRSVRGAWGPSYINPVFEGLLARFPGLLVGKPINIHFGDEADNALAHSMEGLRVMESKKQQGDPEEAAALNLIPGLEDVADSFVDLQIEPVVQTAAAGIVLIFEE</sequence>
<evidence type="ECO:0000313" key="1">
    <source>
        <dbReference type="EMBL" id="KAF2249814.1"/>
    </source>
</evidence>
<name>A0A6A6IGV1_9PLEO</name>